<evidence type="ECO:0000259" key="11">
    <source>
        <dbReference type="PROSITE" id="PS51706"/>
    </source>
</evidence>
<evidence type="ECO:0000256" key="5">
    <source>
        <dbReference type="ARBA" id="ARBA00022741"/>
    </source>
</evidence>
<gene>
    <name evidence="10 12" type="primary">engB</name>
    <name evidence="12" type="ORF">DAMNIGENAA_18190</name>
</gene>
<keyword evidence="6" id="KW-0460">Magnesium</keyword>
<comment type="caution">
    <text evidence="12">The sequence shown here is derived from an EMBL/GenBank/DDBJ whole genome shotgun (WGS) entry which is preliminary data.</text>
</comment>
<evidence type="ECO:0000256" key="9">
    <source>
        <dbReference type="ARBA" id="ARBA00023306"/>
    </source>
</evidence>
<proteinExistence type="inferred from homology"/>
<evidence type="ECO:0000256" key="4">
    <source>
        <dbReference type="ARBA" id="ARBA00022723"/>
    </source>
</evidence>
<dbReference type="SUPFAM" id="SSF52540">
    <property type="entry name" value="P-loop containing nucleoside triphosphate hydrolases"/>
    <property type="match status" value="1"/>
</dbReference>
<sequence length="206" mass="23415">MVRPFLIKSAEFIKSAVRFENYPPALYPEVAFAGRSNVGKSSLINCLVQRKKLVRTSRTPGQTQLINFFLINGAFYFVDLPGYGFAKVPLKVRAQWGPMIETYLTKRESLRGVVHILDIRHPPTPDDLNLWHWFRDNHIPAIPVVTKADKIKRGQWDAQMKQISLSLGIPTSEMVLFSANTQQGRSELLGKLLDWLIPPDESSPDE</sequence>
<evidence type="ECO:0000313" key="13">
    <source>
        <dbReference type="Proteomes" id="UP001144372"/>
    </source>
</evidence>
<evidence type="ECO:0000256" key="8">
    <source>
        <dbReference type="ARBA" id="ARBA00023210"/>
    </source>
</evidence>
<keyword evidence="13" id="KW-1185">Reference proteome</keyword>
<keyword evidence="5 10" id="KW-0547">Nucleotide-binding</keyword>
<feature type="domain" description="EngB-type G" evidence="11">
    <location>
        <begin position="26"/>
        <end position="198"/>
    </location>
</feature>
<name>A0A9W6FTV9_9BACT</name>
<reference evidence="12" key="1">
    <citation type="submission" date="2022-12" db="EMBL/GenBank/DDBJ databases">
        <title>Reference genome sequencing for broad-spectrum identification of bacterial and archaeal isolates by mass spectrometry.</title>
        <authorList>
            <person name="Sekiguchi Y."/>
            <person name="Tourlousse D.M."/>
        </authorList>
    </citation>
    <scope>NUCLEOTIDE SEQUENCE</scope>
    <source>
        <strain evidence="12">ASRB1</strain>
    </source>
</reference>
<evidence type="ECO:0000256" key="3">
    <source>
        <dbReference type="ARBA" id="ARBA00022618"/>
    </source>
</evidence>
<evidence type="ECO:0000256" key="6">
    <source>
        <dbReference type="ARBA" id="ARBA00022842"/>
    </source>
</evidence>
<keyword evidence="3 10" id="KW-0132">Cell division</keyword>
<dbReference type="InterPro" id="IPR006073">
    <property type="entry name" value="GTP-bd"/>
</dbReference>
<keyword evidence="4" id="KW-0479">Metal-binding</keyword>
<accession>A0A9W6FTV9</accession>
<dbReference type="Proteomes" id="UP001144372">
    <property type="component" value="Unassembled WGS sequence"/>
</dbReference>
<evidence type="ECO:0000256" key="1">
    <source>
        <dbReference type="ARBA" id="ARBA00001946"/>
    </source>
</evidence>
<dbReference type="RefSeq" id="WP_281793639.1">
    <property type="nucleotide sequence ID" value="NZ_BSDR01000001.1"/>
</dbReference>
<dbReference type="FunFam" id="3.40.50.300:FF:000098">
    <property type="entry name" value="Probable GTP-binding protein EngB"/>
    <property type="match status" value="1"/>
</dbReference>
<dbReference type="HAMAP" id="MF_00321">
    <property type="entry name" value="GTPase_EngB"/>
    <property type="match status" value="1"/>
</dbReference>
<dbReference type="InterPro" id="IPR030393">
    <property type="entry name" value="G_ENGB_dom"/>
</dbReference>
<dbReference type="EMBL" id="BSDR01000001">
    <property type="protein sequence ID" value="GLI34386.1"/>
    <property type="molecule type" value="Genomic_DNA"/>
</dbReference>
<dbReference type="Gene3D" id="3.40.50.300">
    <property type="entry name" value="P-loop containing nucleotide triphosphate hydrolases"/>
    <property type="match status" value="1"/>
</dbReference>
<comment type="function">
    <text evidence="10">Necessary for normal cell division and for the maintenance of normal septation.</text>
</comment>
<dbReference type="PANTHER" id="PTHR11649">
    <property type="entry name" value="MSS1/TRME-RELATED GTP-BINDING PROTEIN"/>
    <property type="match status" value="1"/>
</dbReference>
<dbReference type="GO" id="GO:0000917">
    <property type="term" value="P:division septum assembly"/>
    <property type="evidence" value="ECO:0007669"/>
    <property type="project" value="UniProtKB-KW"/>
</dbReference>
<evidence type="ECO:0000313" key="12">
    <source>
        <dbReference type="EMBL" id="GLI34386.1"/>
    </source>
</evidence>
<dbReference type="NCBIfam" id="TIGR03598">
    <property type="entry name" value="GTPase_YsxC"/>
    <property type="match status" value="1"/>
</dbReference>
<dbReference type="AlphaFoldDB" id="A0A9W6FTV9"/>
<dbReference type="GO" id="GO:0005829">
    <property type="term" value="C:cytosol"/>
    <property type="evidence" value="ECO:0007669"/>
    <property type="project" value="TreeGrafter"/>
</dbReference>
<dbReference type="InterPro" id="IPR027417">
    <property type="entry name" value="P-loop_NTPase"/>
</dbReference>
<dbReference type="GO" id="GO:0005525">
    <property type="term" value="F:GTP binding"/>
    <property type="evidence" value="ECO:0007669"/>
    <property type="project" value="UniProtKB-UniRule"/>
</dbReference>
<evidence type="ECO:0000256" key="10">
    <source>
        <dbReference type="HAMAP-Rule" id="MF_00321"/>
    </source>
</evidence>
<dbReference type="PROSITE" id="PS51706">
    <property type="entry name" value="G_ENGB"/>
    <property type="match status" value="1"/>
</dbReference>
<comment type="cofactor">
    <cofactor evidence="1">
        <name>Mg(2+)</name>
        <dbReference type="ChEBI" id="CHEBI:18420"/>
    </cofactor>
</comment>
<dbReference type="CDD" id="cd01876">
    <property type="entry name" value="YihA_EngB"/>
    <property type="match status" value="1"/>
</dbReference>
<dbReference type="InterPro" id="IPR019987">
    <property type="entry name" value="GTP-bd_ribosome_bio_YsxC"/>
</dbReference>
<keyword evidence="9 10" id="KW-0131">Cell cycle</keyword>
<dbReference type="GO" id="GO:0046872">
    <property type="term" value="F:metal ion binding"/>
    <property type="evidence" value="ECO:0007669"/>
    <property type="project" value="UniProtKB-KW"/>
</dbReference>
<evidence type="ECO:0000256" key="2">
    <source>
        <dbReference type="ARBA" id="ARBA00009638"/>
    </source>
</evidence>
<evidence type="ECO:0000256" key="7">
    <source>
        <dbReference type="ARBA" id="ARBA00023134"/>
    </source>
</evidence>
<organism evidence="12 13">
    <name type="scientific">Desulforhabdus amnigena</name>
    <dbReference type="NCBI Taxonomy" id="40218"/>
    <lineage>
        <taxon>Bacteria</taxon>
        <taxon>Pseudomonadati</taxon>
        <taxon>Thermodesulfobacteriota</taxon>
        <taxon>Syntrophobacteria</taxon>
        <taxon>Syntrophobacterales</taxon>
        <taxon>Syntrophobacteraceae</taxon>
        <taxon>Desulforhabdus</taxon>
    </lineage>
</organism>
<protein>
    <recommendedName>
        <fullName evidence="10">Probable GTP-binding protein EngB</fullName>
    </recommendedName>
</protein>
<dbReference type="Pfam" id="PF01926">
    <property type="entry name" value="MMR_HSR1"/>
    <property type="match status" value="1"/>
</dbReference>
<keyword evidence="8 10" id="KW-0717">Septation</keyword>
<comment type="similarity">
    <text evidence="2 10">Belongs to the TRAFAC class TrmE-Era-EngA-EngB-Septin-like GTPase superfamily. EngB GTPase family.</text>
</comment>
<keyword evidence="7 10" id="KW-0342">GTP-binding</keyword>
<dbReference type="PANTHER" id="PTHR11649:SF13">
    <property type="entry name" value="ENGB-TYPE G DOMAIN-CONTAINING PROTEIN"/>
    <property type="match status" value="1"/>
</dbReference>